<accession>A0A0C9QKG6</accession>
<name>A0A0C9QKG6_9HYME</name>
<dbReference type="Pfam" id="PF01395">
    <property type="entry name" value="PBP_GOBP"/>
    <property type="match status" value="1"/>
</dbReference>
<proteinExistence type="predicted"/>
<dbReference type="Gene3D" id="1.10.238.20">
    <property type="entry name" value="Pheromone/general odorant binding protein domain"/>
    <property type="match status" value="1"/>
</dbReference>
<dbReference type="GO" id="GO:0005549">
    <property type="term" value="F:odorant binding"/>
    <property type="evidence" value="ECO:0007669"/>
    <property type="project" value="InterPro"/>
</dbReference>
<evidence type="ECO:0000313" key="2">
    <source>
        <dbReference type="EMBL" id="JAG70864.1"/>
    </source>
</evidence>
<gene>
    <name evidence="2" type="primary">OBP1</name>
    <name evidence="2" type="ORF">g.55227</name>
</gene>
<dbReference type="PANTHER" id="PTHR11857">
    <property type="entry name" value="ODORANT BINDING PROTEIN-RELATED"/>
    <property type="match status" value="1"/>
</dbReference>
<sequence length="213" mass="23599">MQCCLKQRSVEGKSLSHEIIKEVLPVVLEKHGITVEKLKLSSVGCYSSINMNCLEKHQSILVITTWSGHIVQYSFSMRSGVFLVALVGAFAVVAGEAPDKDCPLMKALKESIDACSDKLGEESKTLLEKDESADNEEIRCFYACILTHGGMMSDGKMDMDALEELLLEDPEHEEEAKKIVEIMKTCKPEAEITDNECDVAGNYAKCMKSKKIE</sequence>
<dbReference type="SMART" id="SM00708">
    <property type="entry name" value="PhBP"/>
    <property type="match status" value="1"/>
</dbReference>
<dbReference type="SUPFAM" id="SSF47565">
    <property type="entry name" value="Insect pheromone/odorant-binding proteins"/>
    <property type="match status" value="1"/>
</dbReference>
<reference evidence="2" key="1">
    <citation type="submission" date="2015-01" db="EMBL/GenBank/DDBJ databases">
        <title>Transcriptome Assembly of Fopius arisanus.</title>
        <authorList>
            <person name="Geib S."/>
        </authorList>
    </citation>
    <scope>NUCLEOTIDE SEQUENCE</scope>
</reference>
<dbReference type="InterPro" id="IPR036728">
    <property type="entry name" value="PBP_GOBP_sf"/>
</dbReference>
<dbReference type="EMBL" id="GBYB01001097">
    <property type="protein sequence ID" value="JAG70864.1"/>
    <property type="molecule type" value="Transcribed_RNA"/>
</dbReference>
<dbReference type="InterPro" id="IPR006170">
    <property type="entry name" value="PBP/GOBP"/>
</dbReference>
<protein>
    <submittedName>
        <fullName evidence="2">OBP1 protein</fullName>
    </submittedName>
</protein>
<evidence type="ECO:0000256" key="1">
    <source>
        <dbReference type="ARBA" id="ARBA00022729"/>
    </source>
</evidence>
<organism evidence="2">
    <name type="scientific">Fopius arisanus</name>
    <dbReference type="NCBI Taxonomy" id="64838"/>
    <lineage>
        <taxon>Eukaryota</taxon>
        <taxon>Metazoa</taxon>
        <taxon>Ecdysozoa</taxon>
        <taxon>Arthropoda</taxon>
        <taxon>Hexapoda</taxon>
        <taxon>Insecta</taxon>
        <taxon>Pterygota</taxon>
        <taxon>Neoptera</taxon>
        <taxon>Endopterygota</taxon>
        <taxon>Hymenoptera</taxon>
        <taxon>Apocrita</taxon>
        <taxon>Ichneumonoidea</taxon>
        <taxon>Braconidae</taxon>
        <taxon>Opiinae</taxon>
        <taxon>Fopius</taxon>
    </lineage>
</organism>
<dbReference type="AlphaFoldDB" id="A0A0C9QKG6"/>
<keyword evidence="1" id="KW-0732">Signal</keyword>
<dbReference type="GO" id="GO:0005615">
    <property type="term" value="C:extracellular space"/>
    <property type="evidence" value="ECO:0007669"/>
    <property type="project" value="TreeGrafter"/>
</dbReference>
<dbReference type="GO" id="GO:0007608">
    <property type="term" value="P:sensory perception of smell"/>
    <property type="evidence" value="ECO:0007669"/>
    <property type="project" value="TreeGrafter"/>
</dbReference>
<dbReference type="CDD" id="cd23992">
    <property type="entry name" value="PBP_GOBP"/>
    <property type="match status" value="1"/>
</dbReference>